<dbReference type="OrthoDB" id="201054at2759"/>
<dbReference type="EMBL" id="BRXW01000609">
    <property type="protein sequence ID" value="GMH69756.1"/>
    <property type="molecule type" value="Genomic_DNA"/>
</dbReference>
<feature type="region of interest" description="Disordered" evidence="1">
    <location>
        <begin position="518"/>
        <end position="600"/>
    </location>
</feature>
<dbReference type="SUPFAM" id="SSF50969">
    <property type="entry name" value="YVTN repeat-like/Quinoprotein amine dehydrogenase"/>
    <property type="match status" value="1"/>
</dbReference>
<protein>
    <submittedName>
        <fullName evidence="3">Uncharacterized protein</fullName>
    </submittedName>
</protein>
<sequence length="1072" mass="119173">MSEFDCFSLSNNLLTISQNGNKATIYNPTKLTWDILLEELDHSELHAPRDLIWVSDTRFLIANFFGHVVSEFDFLGNYVGVFAELAEPEGLAFIPASSTRGTPNMLAVTSLSSGDVYFFDLNEGLNNGNLQVEDATKSTVASEGWSTGYPVSLSYDKENEMMLASTWNNEIIRFCIPDFPCNTETEGVLAQDDVYIEDVEVTNDGHFIASCSKDYGSFDVQYSICKCPIPDTVPDTPIFLNTCKKLYLPTSDQYDIGNGYWGPGGTTIDHTKNIIYVVDKSYSRIYAFTLDTLSYLGRVEEKSGYLSMPTEVAVRPGIMASLSTCNVTSQVVTAGETFDVTFELVDSVGDVIPPYELAGSLKEVASFQARAEARIRINGDGDEIDVTVDSEPAQLDFSTGVVKLNFTFTAAATYELTVFQKITKRSLHELVNSPYEMTVVPAATDITSSEILVYKEDGEENEVVMAGERVTMGFHPMDSYGNPSGIGGSESFVCDIYSDDGGYMRLLKSVALRRVSDETEFDDDDGIRVDEDDDEYYDGDGLETMTDDGGEEDDGGEYDDDDKNYDDDDGDRRRLQLPSDASGDKEKPEGPTTPTTGVSVKGASAKGIVDVVAPFMLRTTFADATEYELNVRLASDPPGRTSKYYVDVEAADMDVANINCWVEFHKVKAEEIAILEFDSSESDLALAVRVEPLDVYGNKNYFVEELTVEIKTSATESNFYDLQPPEYTETFVIEKGVSVNAEIHFLYDGEPLIDSLVQLRVNGEPSGLISTEALLVSVLAGVATIIVIFVFYRRFVSHTDITTLKSEATEIKENIAAIGFDMFDIASDVINFTMLAQHCEDYATYYQVFLGTAGISAVLVIIINLKQIKELMTTGNAIEDSEPCISLRKELVEWKKDNSRAQLNGGEVELLEISNGKLGTQKNIQLKHKVTQMKVTGSPSTIRATLHNKKNNMLLVLDERLELMREKLIIKRKLERSKVGIIVVFFEDVPLTLLNIFIMINGCNPGEESRVLPFFFLLTTVMTTFLGTRRLEYFLGIRVKNRRLMQIRELIEYKTEEAQQFIKDVGRGGSPE</sequence>
<dbReference type="Gene3D" id="2.120.10.30">
    <property type="entry name" value="TolB, C-terminal domain"/>
    <property type="match status" value="1"/>
</dbReference>
<keyword evidence="2" id="KW-0812">Transmembrane</keyword>
<gene>
    <name evidence="3" type="ORF">TrLO_g11271</name>
</gene>
<evidence type="ECO:0000313" key="3">
    <source>
        <dbReference type="EMBL" id="GMH69756.1"/>
    </source>
</evidence>
<comment type="caution">
    <text evidence="3">The sequence shown here is derived from an EMBL/GenBank/DDBJ whole genome shotgun (WGS) entry which is preliminary data.</text>
</comment>
<evidence type="ECO:0000256" key="2">
    <source>
        <dbReference type="SAM" id="Phobius"/>
    </source>
</evidence>
<dbReference type="AlphaFoldDB" id="A0A9W7ABQ7"/>
<dbReference type="InterPro" id="IPR011044">
    <property type="entry name" value="Quino_amine_DH_bsu"/>
</dbReference>
<feature type="transmembrane region" description="Helical" evidence="2">
    <location>
        <begin position="979"/>
        <end position="1000"/>
    </location>
</feature>
<name>A0A9W7ABQ7_9STRA</name>
<evidence type="ECO:0000256" key="1">
    <source>
        <dbReference type="SAM" id="MobiDB-lite"/>
    </source>
</evidence>
<accession>A0A9W7ABQ7</accession>
<organism evidence="3 4">
    <name type="scientific">Triparma laevis f. longispina</name>
    <dbReference type="NCBI Taxonomy" id="1714387"/>
    <lineage>
        <taxon>Eukaryota</taxon>
        <taxon>Sar</taxon>
        <taxon>Stramenopiles</taxon>
        <taxon>Ochrophyta</taxon>
        <taxon>Bolidophyceae</taxon>
        <taxon>Parmales</taxon>
        <taxon>Triparmaceae</taxon>
        <taxon>Triparma</taxon>
    </lineage>
</organism>
<feature type="transmembrane region" description="Helical" evidence="2">
    <location>
        <begin position="813"/>
        <end position="833"/>
    </location>
</feature>
<dbReference type="InterPro" id="IPR011042">
    <property type="entry name" value="6-blade_b-propeller_TolB-like"/>
</dbReference>
<reference evidence="4" key="1">
    <citation type="journal article" date="2023" name="Commun. Biol.">
        <title>Genome analysis of Parmales, the sister group of diatoms, reveals the evolutionary specialization of diatoms from phago-mixotrophs to photoautotrophs.</title>
        <authorList>
            <person name="Ban H."/>
            <person name="Sato S."/>
            <person name="Yoshikawa S."/>
            <person name="Yamada K."/>
            <person name="Nakamura Y."/>
            <person name="Ichinomiya M."/>
            <person name="Sato N."/>
            <person name="Blanc-Mathieu R."/>
            <person name="Endo H."/>
            <person name="Kuwata A."/>
            <person name="Ogata H."/>
        </authorList>
    </citation>
    <scope>NUCLEOTIDE SEQUENCE [LARGE SCALE GENOMIC DNA]</scope>
    <source>
        <strain evidence="4">NIES 3700</strain>
    </source>
</reference>
<feature type="transmembrane region" description="Helical" evidence="2">
    <location>
        <begin position="845"/>
        <end position="865"/>
    </location>
</feature>
<proteinExistence type="predicted"/>
<dbReference type="Proteomes" id="UP001165122">
    <property type="component" value="Unassembled WGS sequence"/>
</dbReference>
<keyword evidence="4" id="KW-1185">Reference proteome</keyword>
<feature type="compositionally biased region" description="Acidic residues" evidence="1">
    <location>
        <begin position="518"/>
        <end position="569"/>
    </location>
</feature>
<evidence type="ECO:0000313" key="4">
    <source>
        <dbReference type="Proteomes" id="UP001165122"/>
    </source>
</evidence>
<feature type="transmembrane region" description="Helical" evidence="2">
    <location>
        <begin position="773"/>
        <end position="792"/>
    </location>
</feature>
<feature type="transmembrane region" description="Helical" evidence="2">
    <location>
        <begin position="1012"/>
        <end position="1035"/>
    </location>
</feature>
<keyword evidence="2" id="KW-1133">Transmembrane helix</keyword>
<keyword evidence="2" id="KW-0472">Membrane</keyword>